<evidence type="ECO:0000256" key="5">
    <source>
        <dbReference type="ARBA" id="ARBA00023136"/>
    </source>
</evidence>
<dbReference type="GO" id="GO:0005886">
    <property type="term" value="C:plasma membrane"/>
    <property type="evidence" value="ECO:0007669"/>
    <property type="project" value="TreeGrafter"/>
</dbReference>
<dbReference type="Pfam" id="PF03717">
    <property type="entry name" value="PBP_dimer"/>
    <property type="match status" value="1"/>
</dbReference>
<protein>
    <recommendedName>
        <fullName evidence="4">serine-type D-Ala-D-Ala carboxypeptidase</fullName>
        <ecNumber evidence="4">3.4.16.4</ecNumber>
    </recommendedName>
</protein>
<evidence type="ECO:0000256" key="3">
    <source>
        <dbReference type="ARBA" id="ARBA00007171"/>
    </source>
</evidence>
<keyword evidence="12" id="KW-1185">Reference proteome</keyword>
<name>A0A0M2SW97_9BACI</name>
<evidence type="ECO:0000256" key="7">
    <source>
        <dbReference type="SAM" id="SignalP"/>
    </source>
</evidence>
<dbReference type="Gene3D" id="3.90.1310.10">
    <property type="entry name" value="Penicillin-binding protein 2a (Domain 2)"/>
    <property type="match status" value="1"/>
</dbReference>
<keyword evidence="5" id="KW-0472">Membrane</keyword>
<evidence type="ECO:0000256" key="1">
    <source>
        <dbReference type="ARBA" id="ARBA00004370"/>
    </source>
</evidence>
<dbReference type="RefSeq" id="WP_046522763.1">
    <property type="nucleotide sequence ID" value="NZ_LAYY01000005.1"/>
</dbReference>
<feature type="domain" description="Penicillin-binding protein transpeptidase" evidence="8">
    <location>
        <begin position="355"/>
        <end position="655"/>
    </location>
</feature>
<dbReference type="InterPro" id="IPR036138">
    <property type="entry name" value="PBP_dimer_sf"/>
</dbReference>
<dbReference type="AlphaFoldDB" id="A0A0M2SW97"/>
<dbReference type="GO" id="GO:0071972">
    <property type="term" value="F:peptidoglycan L,D-transpeptidase activity"/>
    <property type="evidence" value="ECO:0007669"/>
    <property type="project" value="TreeGrafter"/>
</dbReference>
<proteinExistence type="inferred from homology"/>
<dbReference type="InterPro" id="IPR032710">
    <property type="entry name" value="NTF2-like_dom_sf"/>
</dbReference>
<keyword evidence="11" id="KW-0808">Transferase</keyword>
<dbReference type="PROSITE" id="PS51257">
    <property type="entry name" value="PROKAR_LIPOPROTEIN"/>
    <property type="match status" value="1"/>
</dbReference>
<evidence type="ECO:0000313" key="11">
    <source>
        <dbReference type="EMBL" id="KKK38829.1"/>
    </source>
</evidence>
<dbReference type="GO" id="GO:0008658">
    <property type="term" value="F:penicillin binding"/>
    <property type="evidence" value="ECO:0007669"/>
    <property type="project" value="InterPro"/>
</dbReference>
<feature type="chain" id="PRO_5039265272" description="serine-type D-Ala-D-Ala carboxypeptidase" evidence="7">
    <location>
        <begin position="19"/>
        <end position="665"/>
    </location>
</feature>
<dbReference type="InterPro" id="IPR001460">
    <property type="entry name" value="PCN-bd_Tpept"/>
</dbReference>
<dbReference type="GO" id="GO:0071555">
    <property type="term" value="P:cell wall organization"/>
    <property type="evidence" value="ECO:0007669"/>
    <property type="project" value="TreeGrafter"/>
</dbReference>
<evidence type="ECO:0000313" key="12">
    <source>
        <dbReference type="Proteomes" id="UP000034166"/>
    </source>
</evidence>
<dbReference type="Proteomes" id="UP000034166">
    <property type="component" value="Unassembled WGS sequence"/>
</dbReference>
<dbReference type="PANTHER" id="PTHR30627">
    <property type="entry name" value="PEPTIDOGLYCAN D,D-TRANSPEPTIDASE"/>
    <property type="match status" value="1"/>
</dbReference>
<dbReference type="InterPro" id="IPR012338">
    <property type="entry name" value="Beta-lactam/transpept-like"/>
</dbReference>
<dbReference type="InterPro" id="IPR007887">
    <property type="entry name" value="MecA_N"/>
</dbReference>
<comment type="pathway">
    <text evidence="2">Cell wall biogenesis; peptidoglycan biosynthesis.</text>
</comment>
<dbReference type="Pfam" id="PF00905">
    <property type="entry name" value="Transpeptidase"/>
    <property type="match status" value="1"/>
</dbReference>
<evidence type="ECO:0000259" key="9">
    <source>
        <dbReference type="Pfam" id="PF03717"/>
    </source>
</evidence>
<dbReference type="GO" id="GO:0046677">
    <property type="term" value="P:response to antibiotic"/>
    <property type="evidence" value="ECO:0007669"/>
    <property type="project" value="InterPro"/>
</dbReference>
<evidence type="ECO:0000259" key="8">
    <source>
        <dbReference type="Pfam" id="PF00905"/>
    </source>
</evidence>
<dbReference type="GO" id="GO:0016740">
    <property type="term" value="F:transferase activity"/>
    <property type="evidence" value="ECO:0007669"/>
    <property type="project" value="UniProtKB-KW"/>
</dbReference>
<dbReference type="InterPro" id="IPR005311">
    <property type="entry name" value="PBP_dimer"/>
</dbReference>
<dbReference type="OrthoDB" id="9766847at2"/>
<feature type="signal peptide" evidence="7">
    <location>
        <begin position="1"/>
        <end position="18"/>
    </location>
</feature>
<feature type="domain" description="Penicillin-binding protein dimerisation" evidence="9">
    <location>
        <begin position="152"/>
        <end position="319"/>
    </location>
</feature>
<evidence type="ECO:0000256" key="6">
    <source>
        <dbReference type="ARBA" id="ARBA00034000"/>
    </source>
</evidence>
<dbReference type="UniPathway" id="UPA00219"/>
<dbReference type="GO" id="GO:0009002">
    <property type="term" value="F:serine-type D-Ala-D-Ala carboxypeptidase activity"/>
    <property type="evidence" value="ECO:0007669"/>
    <property type="project" value="UniProtKB-EC"/>
</dbReference>
<sequence>MKKAIIILMSVFIAVLIAGCSKEPAPEERFSQYVKLWNDKKFDEMYEFLSETAQSTVTKEEFVDRYNKIYEDLQIDNLDVQFNEPEDRERPENEAVFPFSAKMDSVAGPIEFDHQARLVKEERDDSPNWYLDWNTTYIFPELESGDKISLNTIPAERGSILDRRGNELAINGSAMQIGVVPGKMGDDAQKADSIKKLAELLNMSEDQINNALNAGWVKDDLFVPLKKIPKTDVDLQEKLFAIAGVTNQTVGAREYPYGEDVSHLVGFIAPVTAEDLEKLEGKGYTANDYIGKRGLEQVYEEKLKGTNGVEVAIVKEDGTKKLLVERPVENGENVQLTIDVVLQQKIYDQLKGEAGMAAAINPRTGETLALVSAPGFDPNAETLGMSAQQRQSIEEEPLKPYLNRFRLTYVPGSVIKPVTAAVGLAEGAIDLNTAYEITEKQWQPDSSWGNYKVTRYSDVKGQIDLEKALIYSDNIYFARAALEIGKEPFQEGLKKFGFEEFEYSYPLEASEIGGLENEIQLADSGYGQGQVEMNILHLAATYTPFVNNGNLIKPVLLAEEQHGEVLQEGLISAEQASAINSMLEKVVSDPKGTAHFARMDQPFAGKTGTAEIKAAQGEKGRELGWFVGYNPEAPDLLISMMVEDVQEGAGSREAVDRVRNVFLAQ</sequence>
<dbReference type="SUPFAM" id="SSF54427">
    <property type="entry name" value="NTF2-like"/>
    <property type="match status" value="1"/>
</dbReference>
<dbReference type="InterPro" id="IPR050515">
    <property type="entry name" value="Beta-lactam/transpept"/>
</dbReference>
<accession>A0A0M2SW97</accession>
<organism evidence="11 12">
    <name type="scientific">Mesobacillus campisalis</name>
    <dbReference type="NCBI Taxonomy" id="1408103"/>
    <lineage>
        <taxon>Bacteria</taxon>
        <taxon>Bacillati</taxon>
        <taxon>Bacillota</taxon>
        <taxon>Bacilli</taxon>
        <taxon>Bacillales</taxon>
        <taxon>Bacillaceae</taxon>
        <taxon>Mesobacillus</taxon>
    </lineage>
</organism>
<dbReference type="Gene3D" id="3.40.710.10">
    <property type="entry name" value="DD-peptidase/beta-lactamase superfamily"/>
    <property type="match status" value="1"/>
</dbReference>
<dbReference type="PATRIC" id="fig|1408103.3.peg.1259"/>
<dbReference type="Gene3D" id="3.30.1390.30">
    <property type="entry name" value="Penicillin-binding protein 2a, domain 3"/>
    <property type="match status" value="1"/>
</dbReference>
<keyword evidence="7" id="KW-0732">Signal</keyword>
<dbReference type="SUPFAM" id="SSF56601">
    <property type="entry name" value="beta-lactamase/transpeptidase-like"/>
    <property type="match status" value="1"/>
</dbReference>
<dbReference type="SUPFAM" id="SSF56519">
    <property type="entry name" value="Penicillin binding protein dimerisation domain"/>
    <property type="match status" value="1"/>
</dbReference>
<dbReference type="PANTHER" id="PTHR30627:SF25">
    <property type="entry name" value="PENICILLIN-BINDING PROTEIN 3"/>
    <property type="match status" value="1"/>
</dbReference>
<dbReference type="Pfam" id="PF05223">
    <property type="entry name" value="MecA_N"/>
    <property type="match status" value="1"/>
</dbReference>
<comment type="catalytic activity">
    <reaction evidence="6">
        <text>Preferential cleavage: (Ac)2-L-Lys-D-Ala-|-D-Ala. Also transpeptidation of peptidyl-alanyl moieties that are N-acyl substituents of D-alanine.</text>
        <dbReference type="EC" id="3.4.16.4"/>
    </reaction>
</comment>
<feature type="domain" description="NTF2-like N-terminal transpeptidase" evidence="10">
    <location>
        <begin position="25"/>
        <end position="145"/>
    </location>
</feature>
<evidence type="ECO:0000259" key="10">
    <source>
        <dbReference type="Pfam" id="PF05223"/>
    </source>
</evidence>
<reference evidence="11 12" key="1">
    <citation type="submission" date="2015-04" db="EMBL/GenBank/DDBJ databases">
        <title>Taxonomic description and genome sequence of Bacillus campisalis sp. nov., a novel member of the genus Bacillus isolated from solar saltern.</title>
        <authorList>
            <person name="Mathan Kumar R."/>
            <person name="Kaur G."/>
            <person name="Kumar A."/>
            <person name="Singh N.K."/>
            <person name="Kaur N."/>
            <person name="Kumar N."/>
            <person name="Mayilraj S."/>
        </authorList>
    </citation>
    <scope>NUCLEOTIDE SEQUENCE [LARGE SCALE GENOMIC DNA]</scope>
    <source>
        <strain evidence="11 12">SA2-6</strain>
    </source>
</reference>
<dbReference type="Gene3D" id="3.10.450.100">
    <property type="entry name" value="NTF2-like, domain 1"/>
    <property type="match status" value="1"/>
</dbReference>
<evidence type="ECO:0000256" key="2">
    <source>
        <dbReference type="ARBA" id="ARBA00004752"/>
    </source>
</evidence>
<dbReference type="EMBL" id="LAYY01000005">
    <property type="protein sequence ID" value="KKK38829.1"/>
    <property type="molecule type" value="Genomic_DNA"/>
</dbReference>
<evidence type="ECO:0000256" key="4">
    <source>
        <dbReference type="ARBA" id="ARBA00012448"/>
    </source>
</evidence>
<comment type="similarity">
    <text evidence="3">Belongs to the transpeptidase family.</text>
</comment>
<comment type="caution">
    <text evidence="11">The sequence shown here is derived from an EMBL/GenBank/DDBJ whole genome shotgun (WGS) entry which is preliminary data.</text>
</comment>
<dbReference type="GO" id="GO:0009252">
    <property type="term" value="P:peptidoglycan biosynthetic process"/>
    <property type="evidence" value="ECO:0007669"/>
    <property type="project" value="UniProtKB-UniPathway"/>
</dbReference>
<gene>
    <name evidence="11" type="ORF">WQ57_05600</name>
</gene>
<dbReference type="EC" id="3.4.16.4" evidence="4"/>
<comment type="subcellular location">
    <subcellularLocation>
        <location evidence="1">Membrane</location>
    </subcellularLocation>
</comment>